<protein>
    <recommendedName>
        <fullName evidence="3">CoF synthetase</fullName>
    </recommendedName>
</protein>
<name>A0ABQ6C0H0_9BURK</name>
<dbReference type="InterPro" id="IPR053158">
    <property type="entry name" value="CapK_Type1_Caps_Biosynth"/>
</dbReference>
<dbReference type="PANTHER" id="PTHR36932">
    <property type="entry name" value="CAPSULAR POLYSACCHARIDE BIOSYNTHESIS PROTEIN"/>
    <property type="match status" value="1"/>
</dbReference>
<organism evidence="1 2">
    <name type="scientific">Hydrogenophaga electricum</name>
    <dbReference type="NCBI Taxonomy" id="1230953"/>
    <lineage>
        <taxon>Bacteria</taxon>
        <taxon>Pseudomonadati</taxon>
        <taxon>Pseudomonadota</taxon>
        <taxon>Betaproteobacteria</taxon>
        <taxon>Burkholderiales</taxon>
        <taxon>Comamonadaceae</taxon>
        <taxon>Hydrogenophaga</taxon>
    </lineage>
</organism>
<sequence>MPLNLKADHPALPYLEWVGARQPLRAVKGLISAHLAYPVAEHMERREVRPKLAELQRHYRVPFAQRLQGVRDRVADTVAFAMQAVPYYRDTFSALGFDPDKLRQDLRWLQDLPWLTKDIIREQGDRLLSRPLAEVRHHACKTGGSTGQSCVIHYDQPAADHSAAVTLYCRQRVGKTQRKPELHFACRFPGDPVPPWPSREDFKCFAMNRSNIFFGALDDAGLEEIWATLLRRRPYLIHGHPSTIYALACHIEKTRGSARAFRIFESSGELMEDYQRHKIAQALQCRVVNRYGLAELGVVAYELEEGMPGMQLLDSEAWCEMAPVDNATVGSDRGELTFTALRNRLMPLIRYRSGDLGRVEQRETGVYLTEVIGRIHDMVPINGVPHATHHIQDVLDHRVGGIQEFQIDLRSAPPVLRIVVDTHGNAEQITERVQAYWPGAFDLQFVQHADLVRVGSRAKFRHVVTG</sequence>
<evidence type="ECO:0000313" key="2">
    <source>
        <dbReference type="Proteomes" id="UP001156903"/>
    </source>
</evidence>
<dbReference type="PANTHER" id="PTHR36932:SF1">
    <property type="entry name" value="CAPSULAR POLYSACCHARIDE BIOSYNTHESIS PROTEIN"/>
    <property type="match status" value="1"/>
</dbReference>
<dbReference type="Proteomes" id="UP001156903">
    <property type="component" value="Unassembled WGS sequence"/>
</dbReference>
<comment type="caution">
    <text evidence="1">The sequence shown here is derived from an EMBL/GenBank/DDBJ whole genome shotgun (WGS) entry which is preliminary data.</text>
</comment>
<proteinExistence type="predicted"/>
<accession>A0ABQ6C0H0</accession>
<gene>
    <name evidence="1" type="ORF">GCM10007935_13030</name>
</gene>
<dbReference type="Gene3D" id="3.40.50.12780">
    <property type="entry name" value="N-terminal domain of ligase-like"/>
    <property type="match status" value="1"/>
</dbReference>
<dbReference type="RefSeq" id="WP_284307160.1">
    <property type="nucleotide sequence ID" value="NZ_BSPB01000007.1"/>
</dbReference>
<keyword evidence="2" id="KW-1185">Reference proteome</keyword>
<dbReference type="EMBL" id="BSPB01000007">
    <property type="protein sequence ID" value="GLS13873.1"/>
    <property type="molecule type" value="Genomic_DNA"/>
</dbReference>
<evidence type="ECO:0000313" key="1">
    <source>
        <dbReference type="EMBL" id="GLS13873.1"/>
    </source>
</evidence>
<dbReference type="InterPro" id="IPR042099">
    <property type="entry name" value="ANL_N_sf"/>
</dbReference>
<dbReference type="SUPFAM" id="SSF56801">
    <property type="entry name" value="Acetyl-CoA synthetase-like"/>
    <property type="match status" value="1"/>
</dbReference>
<evidence type="ECO:0008006" key="3">
    <source>
        <dbReference type="Google" id="ProtNLM"/>
    </source>
</evidence>
<reference evidence="2" key="1">
    <citation type="journal article" date="2019" name="Int. J. Syst. Evol. Microbiol.">
        <title>The Global Catalogue of Microorganisms (GCM) 10K type strain sequencing project: providing services to taxonomists for standard genome sequencing and annotation.</title>
        <authorList>
            <consortium name="The Broad Institute Genomics Platform"/>
            <consortium name="The Broad Institute Genome Sequencing Center for Infectious Disease"/>
            <person name="Wu L."/>
            <person name="Ma J."/>
        </authorList>
    </citation>
    <scope>NUCLEOTIDE SEQUENCE [LARGE SCALE GENOMIC DNA]</scope>
    <source>
        <strain evidence="2">NBRC 109341</strain>
    </source>
</reference>